<keyword evidence="11" id="KW-0808">Transferase</keyword>
<dbReference type="Gene3D" id="3.30.470.10">
    <property type="match status" value="1"/>
</dbReference>
<dbReference type="Proteomes" id="UP001230496">
    <property type="component" value="Chromosome"/>
</dbReference>
<comment type="pathway">
    <text evidence="4">Amino-acid biosynthesis; L-leucine biosynthesis; L-leucine from 3-methyl-2-oxobutanoate: step 4/4.</text>
</comment>
<dbReference type="PANTHER" id="PTHR42743:SF11">
    <property type="entry name" value="AMINODEOXYCHORISMATE LYASE"/>
    <property type="match status" value="1"/>
</dbReference>
<comment type="catalytic activity">
    <reaction evidence="9">
        <text>L-isoleucine + 2-oxoglutarate = (S)-3-methyl-2-oxopentanoate + L-glutamate</text>
        <dbReference type="Rhea" id="RHEA:24801"/>
        <dbReference type="ChEBI" id="CHEBI:16810"/>
        <dbReference type="ChEBI" id="CHEBI:29985"/>
        <dbReference type="ChEBI" id="CHEBI:35146"/>
        <dbReference type="ChEBI" id="CHEBI:58045"/>
        <dbReference type="EC" id="2.6.1.42"/>
    </reaction>
</comment>
<dbReference type="InterPro" id="IPR043132">
    <property type="entry name" value="BCAT-like_C"/>
</dbReference>
<proteinExistence type="inferred from homology"/>
<dbReference type="RefSeq" id="WP_308347406.1">
    <property type="nucleotide sequence ID" value="NZ_CP129971.1"/>
</dbReference>
<keyword evidence="12" id="KW-1185">Reference proteome</keyword>
<protein>
    <recommendedName>
        <fullName evidence="6">branched-chain-amino-acid transaminase</fullName>
        <ecNumber evidence="6">2.6.1.42</ecNumber>
    </recommendedName>
</protein>
<accession>A0AA49JBC2</accession>
<dbReference type="AlphaFoldDB" id="A0AA49JBC2"/>
<dbReference type="InterPro" id="IPR001544">
    <property type="entry name" value="Aminotrans_IV"/>
</dbReference>
<gene>
    <name evidence="11" type="ORF">QYS49_23175</name>
</gene>
<dbReference type="Gene3D" id="3.20.10.10">
    <property type="entry name" value="D-amino Acid Aminotransferase, subunit A, domain 2"/>
    <property type="match status" value="1"/>
</dbReference>
<comment type="similarity">
    <text evidence="5">Belongs to the class-IV pyridoxal-phosphate-dependent aminotransferase family.</text>
</comment>
<comment type="catalytic activity">
    <reaction evidence="8">
        <text>L-valine + 2-oxoglutarate = 3-methyl-2-oxobutanoate + L-glutamate</text>
        <dbReference type="Rhea" id="RHEA:24813"/>
        <dbReference type="ChEBI" id="CHEBI:11851"/>
        <dbReference type="ChEBI" id="CHEBI:16810"/>
        <dbReference type="ChEBI" id="CHEBI:29985"/>
        <dbReference type="ChEBI" id="CHEBI:57762"/>
        <dbReference type="EC" id="2.6.1.42"/>
    </reaction>
</comment>
<evidence type="ECO:0000313" key="12">
    <source>
        <dbReference type="Proteomes" id="UP001230496"/>
    </source>
</evidence>
<sequence>MVSGTHNAVEDPRNKDIKIFINGELFPRAEAKISVFDSGYLVGDGIWEAFRVHKGKMLFVDQHLDRMWQSAKVIGLQLPFSKEDLLQMVQKTLDANNMSDHIHARVMVTRGFKKTPSQDPRLTISGPNVVIIAEHKIASEETKNKGISLFTSTIRRGSPDYLDPRLNCHSKLHEVQALIQALEAGADEALMLDVHGFVATCNATNFFMVKGDEVWTSTGQYCMNGITRGNVIKVCKENNITCKEKNFSLFDVYGADECFVTGTFGGLTPVIKIDGRTIGDGNPGTKTDKLSTLYKSLIDTEINAK</sequence>
<dbReference type="FunFam" id="3.20.10.10:FF:000002">
    <property type="entry name" value="D-alanine aminotransferase"/>
    <property type="match status" value="1"/>
</dbReference>
<dbReference type="InterPro" id="IPR043131">
    <property type="entry name" value="BCAT-like_N"/>
</dbReference>
<dbReference type="EMBL" id="CP129971">
    <property type="protein sequence ID" value="WKK74590.2"/>
    <property type="molecule type" value="Genomic_DNA"/>
</dbReference>
<evidence type="ECO:0000256" key="2">
    <source>
        <dbReference type="ARBA" id="ARBA00004824"/>
    </source>
</evidence>
<evidence type="ECO:0000256" key="3">
    <source>
        <dbReference type="ARBA" id="ARBA00004931"/>
    </source>
</evidence>
<keyword evidence="11" id="KW-0032">Aminotransferase</keyword>
<dbReference type="KEGG" id="msaa:QYS49_23175"/>
<dbReference type="SUPFAM" id="SSF56752">
    <property type="entry name" value="D-aminoacid aminotransferase-like PLP-dependent enzymes"/>
    <property type="match status" value="1"/>
</dbReference>
<comment type="cofactor">
    <cofactor evidence="1">
        <name>pyridoxal 5'-phosphate</name>
        <dbReference type="ChEBI" id="CHEBI:597326"/>
    </cofactor>
</comment>
<evidence type="ECO:0000256" key="9">
    <source>
        <dbReference type="ARBA" id="ARBA00048798"/>
    </source>
</evidence>
<evidence type="ECO:0000256" key="4">
    <source>
        <dbReference type="ARBA" id="ARBA00005072"/>
    </source>
</evidence>
<dbReference type="InterPro" id="IPR036038">
    <property type="entry name" value="Aminotransferase-like"/>
</dbReference>
<evidence type="ECO:0000256" key="7">
    <source>
        <dbReference type="ARBA" id="ARBA00022898"/>
    </source>
</evidence>
<keyword evidence="7" id="KW-0663">Pyridoxal phosphate</keyword>
<comment type="catalytic activity">
    <reaction evidence="10">
        <text>L-leucine + 2-oxoglutarate = 4-methyl-2-oxopentanoate + L-glutamate</text>
        <dbReference type="Rhea" id="RHEA:18321"/>
        <dbReference type="ChEBI" id="CHEBI:16810"/>
        <dbReference type="ChEBI" id="CHEBI:17865"/>
        <dbReference type="ChEBI" id="CHEBI:29985"/>
        <dbReference type="ChEBI" id="CHEBI:57427"/>
        <dbReference type="EC" id="2.6.1.42"/>
    </reaction>
</comment>
<dbReference type="Pfam" id="PF01063">
    <property type="entry name" value="Aminotran_4"/>
    <property type="match status" value="1"/>
</dbReference>
<dbReference type="PANTHER" id="PTHR42743">
    <property type="entry name" value="AMINO-ACID AMINOTRANSFERASE"/>
    <property type="match status" value="1"/>
</dbReference>
<evidence type="ECO:0000256" key="1">
    <source>
        <dbReference type="ARBA" id="ARBA00001933"/>
    </source>
</evidence>
<name>A0AA49JBC2_9BACT</name>
<dbReference type="GO" id="GO:0046394">
    <property type="term" value="P:carboxylic acid biosynthetic process"/>
    <property type="evidence" value="ECO:0007669"/>
    <property type="project" value="UniProtKB-ARBA"/>
</dbReference>
<evidence type="ECO:0000256" key="5">
    <source>
        <dbReference type="ARBA" id="ARBA00009320"/>
    </source>
</evidence>
<dbReference type="EC" id="2.6.1.42" evidence="6"/>
<evidence type="ECO:0000313" key="11">
    <source>
        <dbReference type="EMBL" id="WKK74590.2"/>
    </source>
</evidence>
<evidence type="ECO:0000256" key="10">
    <source>
        <dbReference type="ARBA" id="ARBA00049229"/>
    </source>
</evidence>
<reference evidence="11 12" key="1">
    <citation type="submission" date="2023-08" db="EMBL/GenBank/DDBJ databases">
        <title>Comparative genomics and taxonomic characterization of three novel marine species of genus Marivirga.</title>
        <authorList>
            <person name="Muhammad N."/>
            <person name="Kim S.-G."/>
        </authorList>
    </citation>
    <scope>NUCLEOTIDE SEQUENCE [LARGE SCALE GENOMIC DNA]</scope>
    <source>
        <strain evidence="11 12">BDSF4-3</strain>
    </source>
</reference>
<comment type="pathway">
    <text evidence="2">Amino-acid biosynthesis; L-isoleucine biosynthesis; L-isoleucine from 2-oxobutanoate: step 4/4.</text>
</comment>
<comment type="pathway">
    <text evidence="3">Amino-acid biosynthesis; L-valine biosynthesis; L-valine from pyruvate: step 4/4.</text>
</comment>
<dbReference type="GO" id="GO:0008652">
    <property type="term" value="P:amino acid biosynthetic process"/>
    <property type="evidence" value="ECO:0007669"/>
    <property type="project" value="UniProtKB-ARBA"/>
</dbReference>
<evidence type="ECO:0000256" key="6">
    <source>
        <dbReference type="ARBA" id="ARBA00013053"/>
    </source>
</evidence>
<organism evidence="11 12">
    <name type="scientific">Marivirga salinarum</name>
    <dbReference type="NCBI Taxonomy" id="3059078"/>
    <lineage>
        <taxon>Bacteria</taxon>
        <taxon>Pseudomonadati</taxon>
        <taxon>Bacteroidota</taxon>
        <taxon>Cytophagia</taxon>
        <taxon>Cytophagales</taxon>
        <taxon>Marivirgaceae</taxon>
        <taxon>Marivirga</taxon>
    </lineage>
</organism>
<evidence type="ECO:0000256" key="8">
    <source>
        <dbReference type="ARBA" id="ARBA00048212"/>
    </source>
</evidence>
<dbReference type="GO" id="GO:0004084">
    <property type="term" value="F:branched-chain-amino-acid transaminase activity"/>
    <property type="evidence" value="ECO:0007669"/>
    <property type="project" value="UniProtKB-EC"/>
</dbReference>
<dbReference type="InterPro" id="IPR050571">
    <property type="entry name" value="Class-IV_PLP-Dep_Aminotrnsfr"/>
</dbReference>